<sequence>MTHAAENKGHEGVFSLALFGILAFALLWRVLALLRGLNPSKVRMAFNVWRLVSFEVETENPDRSPPMETKAPATQRKSTSSSRKTQRPATR</sequence>
<evidence type="ECO:0000256" key="1">
    <source>
        <dbReference type="SAM" id="MobiDB-lite"/>
    </source>
</evidence>
<keyword evidence="2" id="KW-0472">Membrane</keyword>
<proteinExistence type="predicted"/>
<accession>A0A1I7DA48</accession>
<dbReference type="EMBL" id="FPBA01000042">
    <property type="protein sequence ID" value="SFU08593.1"/>
    <property type="molecule type" value="Genomic_DNA"/>
</dbReference>
<keyword evidence="4" id="KW-1185">Reference proteome</keyword>
<dbReference type="AlphaFoldDB" id="A0A1I7DA48"/>
<gene>
    <name evidence="3" type="ORF">SAMN05660657_05541</name>
</gene>
<evidence type="ECO:0000313" key="4">
    <source>
        <dbReference type="Proteomes" id="UP000199546"/>
    </source>
</evidence>
<keyword evidence="2" id="KW-0812">Transmembrane</keyword>
<feature type="transmembrane region" description="Helical" evidence="2">
    <location>
        <begin position="12"/>
        <end position="34"/>
    </location>
</feature>
<dbReference type="RefSeq" id="WP_093584979.1">
    <property type="nucleotide sequence ID" value="NZ_FPBA01000042.1"/>
</dbReference>
<feature type="region of interest" description="Disordered" evidence="1">
    <location>
        <begin position="57"/>
        <end position="91"/>
    </location>
</feature>
<keyword evidence="2" id="KW-1133">Transmembrane helix</keyword>
<protein>
    <submittedName>
        <fullName evidence="3">Uncharacterized protein</fullName>
    </submittedName>
</protein>
<dbReference type="Proteomes" id="UP000199546">
    <property type="component" value="Unassembled WGS sequence"/>
</dbReference>
<name>A0A1I7DA48_9ACTN</name>
<feature type="compositionally biased region" description="Low complexity" evidence="1">
    <location>
        <begin position="74"/>
        <end position="83"/>
    </location>
</feature>
<reference evidence="4" key="1">
    <citation type="submission" date="2016-10" db="EMBL/GenBank/DDBJ databases">
        <authorList>
            <person name="Varghese N."/>
            <person name="Submissions S."/>
        </authorList>
    </citation>
    <scope>NUCLEOTIDE SEQUENCE [LARGE SCALE GENOMIC DNA]</scope>
    <source>
        <strain evidence="4">DSM 46136</strain>
    </source>
</reference>
<evidence type="ECO:0000313" key="3">
    <source>
        <dbReference type="EMBL" id="SFU08593.1"/>
    </source>
</evidence>
<organism evidence="3 4">
    <name type="scientific">Geodermatophilus amargosae</name>
    <dbReference type="NCBI Taxonomy" id="1296565"/>
    <lineage>
        <taxon>Bacteria</taxon>
        <taxon>Bacillati</taxon>
        <taxon>Actinomycetota</taxon>
        <taxon>Actinomycetes</taxon>
        <taxon>Geodermatophilales</taxon>
        <taxon>Geodermatophilaceae</taxon>
        <taxon>Geodermatophilus</taxon>
    </lineage>
</organism>
<evidence type="ECO:0000256" key="2">
    <source>
        <dbReference type="SAM" id="Phobius"/>
    </source>
</evidence>